<evidence type="ECO:0000313" key="2">
    <source>
        <dbReference type="Proteomes" id="UP001445335"/>
    </source>
</evidence>
<comment type="caution">
    <text evidence="1">The sequence shown here is derived from an EMBL/GenBank/DDBJ whole genome shotgun (WGS) entry which is preliminary data.</text>
</comment>
<dbReference type="EMBL" id="JALJOU010000023">
    <property type="protein sequence ID" value="KAK9837138.1"/>
    <property type="molecule type" value="Genomic_DNA"/>
</dbReference>
<gene>
    <name evidence="1" type="ORF">WJX81_005836</name>
</gene>
<keyword evidence="2" id="KW-1185">Reference proteome</keyword>
<reference evidence="1 2" key="1">
    <citation type="journal article" date="2024" name="Nat. Commun.">
        <title>Phylogenomics reveals the evolutionary origins of lichenization in chlorophyte algae.</title>
        <authorList>
            <person name="Puginier C."/>
            <person name="Libourel C."/>
            <person name="Otte J."/>
            <person name="Skaloud P."/>
            <person name="Haon M."/>
            <person name="Grisel S."/>
            <person name="Petersen M."/>
            <person name="Berrin J.G."/>
            <person name="Delaux P.M."/>
            <person name="Dal Grande F."/>
            <person name="Keller J."/>
        </authorList>
    </citation>
    <scope>NUCLEOTIDE SEQUENCE [LARGE SCALE GENOMIC DNA]</scope>
    <source>
        <strain evidence="1 2">SAG 245.80</strain>
    </source>
</reference>
<protein>
    <submittedName>
        <fullName evidence="1">Uncharacterized protein</fullName>
    </submittedName>
</protein>
<dbReference type="AlphaFoldDB" id="A0AAW1RUG8"/>
<sequence>MGCARPDGAERRPHDNDGLPCEFYVTLWEMLEHRLLAVLNEAFHSPSAAPLPPCMRSGRITLLYKGKGADRTLPGSYRPITLLNCDYEFATAAIAARLGAPLGTVIDPS</sequence>
<proteinExistence type="predicted"/>
<dbReference type="Proteomes" id="UP001445335">
    <property type="component" value="Unassembled WGS sequence"/>
</dbReference>
<accession>A0AAW1RUG8</accession>
<organism evidence="1 2">
    <name type="scientific">Elliptochloris bilobata</name>
    <dbReference type="NCBI Taxonomy" id="381761"/>
    <lineage>
        <taxon>Eukaryota</taxon>
        <taxon>Viridiplantae</taxon>
        <taxon>Chlorophyta</taxon>
        <taxon>core chlorophytes</taxon>
        <taxon>Trebouxiophyceae</taxon>
        <taxon>Trebouxiophyceae incertae sedis</taxon>
        <taxon>Elliptochloris clade</taxon>
        <taxon>Elliptochloris</taxon>
    </lineage>
</organism>
<name>A0AAW1RUG8_9CHLO</name>
<evidence type="ECO:0000313" key="1">
    <source>
        <dbReference type="EMBL" id="KAK9837138.1"/>
    </source>
</evidence>